<gene>
    <name evidence="4 5" type="primary">pqqD</name>
    <name evidence="5" type="ORF">LPB19_05335</name>
</gene>
<evidence type="ECO:0000313" key="5">
    <source>
        <dbReference type="EMBL" id="QSP95834.1"/>
    </source>
</evidence>
<dbReference type="Proteomes" id="UP000663555">
    <property type="component" value="Chromosome"/>
</dbReference>
<dbReference type="NCBIfam" id="NF002535">
    <property type="entry name" value="PRK02079.1"/>
    <property type="match status" value="1"/>
</dbReference>
<sequence>MNDVIQPHLVPRFRVGFRFQWEPAQNAYVLLYPEGMVRLNGSAGAILNEVDGKRSVADIIERLEQSYPDAGSLSDDVMDFLGEARKNDWIDLT</sequence>
<evidence type="ECO:0000256" key="3">
    <source>
        <dbReference type="ARBA" id="ARBA00022905"/>
    </source>
</evidence>
<dbReference type="HAMAP" id="MF_00655">
    <property type="entry name" value="PQQ_syn_PqqD"/>
    <property type="match status" value="1"/>
</dbReference>
<dbReference type="InterPro" id="IPR008792">
    <property type="entry name" value="PQQD"/>
</dbReference>
<dbReference type="NCBIfam" id="TIGR03859">
    <property type="entry name" value="PQQ_PqqD"/>
    <property type="match status" value="1"/>
</dbReference>
<dbReference type="InterPro" id="IPR022479">
    <property type="entry name" value="PqqD_bac"/>
</dbReference>
<evidence type="ECO:0000256" key="4">
    <source>
        <dbReference type="HAMAP-Rule" id="MF_00655"/>
    </source>
</evidence>
<keyword evidence="6" id="KW-1185">Reference proteome</keyword>
<evidence type="ECO:0000256" key="1">
    <source>
        <dbReference type="ARBA" id="ARBA00004886"/>
    </source>
</evidence>
<keyword evidence="3 4" id="KW-0884">PQQ biosynthesis</keyword>
<comment type="subunit">
    <text evidence="2 4">Monomer. Interacts with PqqE.</text>
</comment>
<reference evidence="5 6" key="1">
    <citation type="submission" date="2021-03" db="EMBL/GenBank/DDBJ databases">
        <title>Genome sequencing of Marinobacter sp. LPB0319.</title>
        <authorList>
            <person name="Kim J."/>
        </authorList>
    </citation>
    <scope>NUCLEOTIDE SEQUENCE [LARGE SCALE GENOMIC DNA]</scope>
    <source>
        <strain evidence="5 6">LPB0319</strain>
    </source>
</reference>
<comment type="function">
    <text evidence="4">Functions as a PqqA binding protein and presents PqqA to PqqE, in the pyrroloquinoline quinone (PQQ) biosynthetic pathway.</text>
</comment>
<comment type="pathway">
    <text evidence="1 4">Cofactor biosynthesis; pyrroloquinoline quinone biosynthesis.</text>
</comment>
<dbReference type="RefSeq" id="WP_206645071.1">
    <property type="nucleotide sequence ID" value="NZ_CP071247.1"/>
</dbReference>
<dbReference type="Gene3D" id="1.10.10.1150">
    <property type="entry name" value="Coenzyme PQQ synthesis protein D (PqqD)"/>
    <property type="match status" value="1"/>
</dbReference>
<accession>A0ABX7MWT1</accession>
<name>A0ABX7MWT1_9GAMM</name>
<evidence type="ECO:0000256" key="2">
    <source>
        <dbReference type="ARBA" id="ARBA00011741"/>
    </source>
</evidence>
<comment type="similarity">
    <text evidence="4">Belongs to the PqqD family.</text>
</comment>
<dbReference type="Pfam" id="PF05402">
    <property type="entry name" value="PqqD"/>
    <property type="match status" value="1"/>
</dbReference>
<proteinExistence type="inferred from homology"/>
<protein>
    <recommendedName>
        <fullName evidence="4">PqqA binding protein</fullName>
    </recommendedName>
    <alternativeName>
        <fullName evidence="4">Coenzyme PQQ synthesis protein D</fullName>
    </alternativeName>
    <alternativeName>
        <fullName evidence="4">Pyrroloquinoline quinone biosynthesis protein D</fullName>
    </alternativeName>
</protein>
<dbReference type="EMBL" id="CP071247">
    <property type="protein sequence ID" value="QSP95834.1"/>
    <property type="molecule type" value="Genomic_DNA"/>
</dbReference>
<dbReference type="InterPro" id="IPR041881">
    <property type="entry name" value="PqqD_sf"/>
</dbReference>
<organism evidence="5 6">
    <name type="scientific">Marinobacter salinisoli</name>
    <dbReference type="NCBI Taxonomy" id="2769486"/>
    <lineage>
        <taxon>Bacteria</taxon>
        <taxon>Pseudomonadati</taxon>
        <taxon>Pseudomonadota</taxon>
        <taxon>Gammaproteobacteria</taxon>
        <taxon>Pseudomonadales</taxon>
        <taxon>Marinobacteraceae</taxon>
        <taxon>Marinobacter</taxon>
    </lineage>
</organism>
<evidence type="ECO:0000313" key="6">
    <source>
        <dbReference type="Proteomes" id="UP000663555"/>
    </source>
</evidence>